<accession>A0ABM4BZ92</accession>
<gene>
    <name evidence="3" type="primary">LOC136081190</name>
</gene>
<dbReference type="InterPro" id="IPR036397">
    <property type="entry name" value="RNaseH_sf"/>
</dbReference>
<dbReference type="InterPro" id="IPR001584">
    <property type="entry name" value="Integrase_cat-core"/>
</dbReference>
<organism evidence="2 3">
    <name type="scientific">Hydra vulgaris</name>
    <name type="common">Hydra</name>
    <name type="synonym">Hydra attenuata</name>
    <dbReference type="NCBI Taxonomy" id="6087"/>
    <lineage>
        <taxon>Eukaryota</taxon>
        <taxon>Metazoa</taxon>
        <taxon>Cnidaria</taxon>
        <taxon>Hydrozoa</taxon>
        <taxon>Hydroidolina</taxon>
        <taxon>Anthoathecata</taxon>
        <taxon>Aplanulata</taxon>
        <taxon>Hydridae</taxon>
        <taxon>Hydra</taxon>
    </lineage>
</organism>
<dbReference type="Proteomes" id="UP001652625">
    <property type="component" value="Chromosome 06"/>
</dbReference>
<dbReference type="InterPro" id="IPR040676">
    <property type="entry name" value="DUF5641"/>
</dbReference>
<dbReference type="Pfam" id="PF18701">
    <property type="entry name" value="DUF5641"/>
    <property type="match status" value="1"/>
</dbReference>
<feature type="domain" description="Integrase catalytic" evidence="1">
    <location>
        <begin position="527"/>
        <end position="710"/>
    </location>
</feature>
<dbReference type="Gene3D" id="3.30.420.10">
    <property type="entry name" value="Ribonuclease H-like superfamily/Ribonuclease H"/>
    <property type="match status" value="1"/>
</dbReference>
<sequence>MSMILTRAESVDSAFDFFKKCHVRLKEAGFTLRKFESNCKHLENLVNEQNFTSFNITKVLGLLWNKKEDNLIFDFRNLIHNDDLNPTKRKVLQFIASIFDPLGIVNPFIVKCKIFFQKLCIDKLNWDKPLEGKTLLVWQAIINNIKTYKPIIIPRWYHNHYPNQVVDLSLHEFSDASNSVYGCCIYLLCSFNDRHVSCSLITATSRIAQIKNTSIPRQELKAALLLAETMSAVKKELYPVPKFKQIFCWCDSTIVLHWINNTDKVKQPFFQKRIKKIGEAFDISHWRYIESHNNPADIVSRGTNLKDLFDNKKWFNGPTLLYNDPKNWPKFELRNLIDKIEEVTTNLVLNDNYLNLNMIDITRFNNYLHLLRVTALVLQFITNLKLKRDKKQLKLSNLDSIEIKNALKIWVMFVQRSITRDKNFKQLQLDLNLQNVDGIIRCIGRLQNAPITYYAKNPIFLPRNSEFTNLLINYNHSLVMHNGIKETLNQIRTQFWIPKARNHIKKLIKNCYICKRFEGLPYLYPSLPPLPLCRLNNDHAFKFTGVDYAGPFYVKNIYEGDNLYKVWIFFFTCATTRALFLDLVPDISAESCIRSLRRFFSKHGTPAEILSDNVSQFTSNLTQNFASSLGIKWHFNIPAAPWWGGFFERLVGSTKRCLRKIIYKAKLSYEELLTFIAEVESILNNRPITFMYESPGDAPLTPNHLIYGRSTNFKAINDKTYETNLNTRSRYIENTLNHYWQKWEKEYVTEPREFHKFKKNKGTNKIAVNDIVLIYRLGH</sequence>
<dbReference type="Pfam" id="PF17921">
    <property type="entry name" value="Integrase_H2C2"/>
    <property type="match status" value="1"/>
</dbReference>
<dbReference type="RefSeq" id="XP_065654560.1">
    <property type="nucleotide sequence ID" value="XM_065798488.1"/>
</dbReference>
<dbReference type="PANTHER" id="PTHR47331">
    <property type="entry name" value="PHD-TYPE DOMAIN-CONTAINING PROTEIN"/>
    <property type="match status" value="1"/>
</dbReference>
<dbReference type="InterPro" id="IPR012337">
    <property type="entry name" value="RNaseH-like_sf"/>
</dbReference>
<dbReference type="Gene3D" id="1.10.340.70">
    <property type="match status" value="1"/>
</dbReference>
<protein>
    <submittedName>
        <fullName evidence="3">Uncharacterized protein LOC136081190</fullName>
    </submittedName>
</protein>
<dbReference type="InterPro" id="IPR008042">
    <property type="entry name" value="Retrotrans_Pao"/>
</dbReference>
<evidence type="ECO:0000313" key="3">
    <source>
        <dbReference type="RefSeq" id="XP_065654560.1"/>
    </source>
</evidence>
<reference evidence="3" key="1">
    <citation type="submission" date="2025-08" db="UniProtKB">
        <authorList>
            <consortium name="RefSeq"/>
        </authorList>
    </citation>
    <scope>IDENTIFICATION</scope>
</reference>
<dbReference type="GeneID" id="136081190"/>
<evidence type="ECO:0000313" key="2">
    <source>
        <dbReference type="Proteomes" id="UP001652625"/>
    </source>
</evidence>
<dbReference type="SUPFAM" id="SSF53098">
    <property type="entry name" value="Ribonuclease H-like"/>
    <property type="match status" value="1"/>
</dbReference>
<name>A0ABM4BZ92_HYDVU</name>
<keyword evidence="2" id="KW-1185">Reference proteome</keyword>
<evidence type="ECO:0000259" key="1">
    <source>
        <dbReference type="PROSITE" id="PS50994"/>
    </source>
</evidence>
<proteinExistence type="predicted"/>
<dbReference type="PROSITE" id="PS50994">
    <property type="entry name" value="INTEGRASE"/>
    <property type="match status" value="1"/>
</dbReference>
<dbReference type="PANTHER" id="PTHR47331:SF4">
    <property type="entry name" value="PEPTIDASE S1 DOMAIN-CONTAINING PROTEIN"/>
    <property type="match status" value="1"/>
</dbReference>
<dbReference type="Pfam" id="PF05380">
    <property type="entry name" value="Peptidase_A17"/>
    <property type="match status" value="1"/>
</dbReference>
<dbReference type="InterPro" id="IPR041588">
    <property type="entry name" value="Integrase_H2C2"/>
</dbReference>
<dbReference type="Pfam" id="PF00665">
    <property type="entry name" value="rve"/>
    <property type="match status" value="1"/>
</dbReference>